<evidence type="ECO:0000313" key="1">
    <source>
        <dbReference type="EMBL" id="PCS23253.1"/>
    </source>
</evidence>
<keyword evidence="2" id="KW-1185">Reference proteome</keyword>
<gene>
    <name evidence="1" type="ORF">BTN49_1249</name>
</gene>
<proteinExistence type="predicted"/>
<dbReference type="AlphaFoldDB" id="A0A2A5T523"/>
<reference evidence="2" key="1">
    <citation type="submission" date="2017-04" db="EMBL/GenBank/DDBJ databases">
        <title>Genome evolution of the luminous symbionts of deep sea anglerfish.</title>
        <authorList>
            <person name="Hendry T.A."/>
        </authorList>
    </citation>
    <scope>NUCLEOTIDE SEQUENCE [LARGE SCALE GENOMIC DNA]</scope>
</reference>
<dbReference type="Proteomes" id="UP000219020">
    <property type="component" value="Unassembled WGS sequence"/>
</dbReference>
<evidence type="ECO:0000313" key="2">
    <source>
        <dbReference type="Proteomes" id="UP000219020"/>
    </source>
</evidence>
<accession>A0A2A5T523</accession>
<dbReference type="EMBL" id="NBYY01000011">
    <property type="protein sequence ID" value="PCS23253.1"/>
    <property type="molecule type" value="Genomic_DNA"/>
</dbReference>
<name>A0A2A5T523_9GAMM</name>
<dbReference type="RefSeq" id="WP_223866625.1">
    <property type="nucleotide sequence ID" value="NZ_RPGH01000036.1"/>
</dbReference>
<sequence>MQGVLVSLYSYLIHHQVRLIGIAFVDSSKIQVYHNLRIFRH</sequence>
<comment type="caution">
    <text evidence="1">The sequence shown here is derived from an EMBL/GenBank/DDBJ whole genome shotgun (WGS) entry which is preliminary data.</text>
</comment>
<organism evidence="1 2">
    <name type="scientific">Candidatus Enterovibrio escicola</name>
    <dbReference type="NCBI Taxonomy" id="1927127"/>
    <lineage>
        <taxon>Bacteria</taxon>
        <taxon>Pseudomonadati</taxon>
        <taxon>Pseudomonadota</taxon>
        <taxon>Gammaproteobacteria</taxon>
        <taxon>Vibrionales</taxon>
        <taxon>Vibrionaceae</taxon>
        <taxon>Enterovibrio</taxon>
    </lineage>
</organism>
<protein>
    <submittedName>
        <fullName evidence="1">Mobile element protein</fullName>
    </submittedName>
</protein>